<feature type="transmembrane region" description="Helical" evidence="6">
    <location>
        <begin position="241"/>
        <end position="260"/>
    </location>
</feature>
<evidence type="ECO:0000313" key="8">
    <source>
        <dbReference type="Proteomes" id="UP000436088"/>
    </source>
</evidence>
<reference evidence="7" key="1">
    <citation type="submission" date="2019-09" db="EMBL/GenBank/DDBJ databases">
        <title>Draft genome information of white flower Hibiscus syriacus.</title>
        <authorList>
            <person name="Kim Y.-M."/>
        </authorList>
    </citation>
    <scope>NUCLEOTIDE SEQUENCE [LARGE SCALE GENOMIC DNA]</scope>
    <source>
        <strain evidence="7">YM2019G1</strain>
    </source>
</reference>
<proteinExistence type="inferred from homology"/>
<accession>A0A6A2ZCL8</accession>
<keyword evidence="4 6" id="KW-1133">Transmembrane helix</keyword>
<feature type="transmembrane region" description="Helical" evidence="6">
    <location>
        <begin position="119"/>
        <end position="141"/>
    </location>
</feature>
<dbReference type="GO" id="GO:0016020">
    <property type="term" value="C:membrane"/>
    <property type="evidence" value="ECO:0007669"/>
    <property type="project" value="UniProtKB-SubCell"/>
</dbReference>
<keyword evidence="3 6" id="KW-0812">Transmembrane</keyword>
<protein>
    <submittedName>
        <fullName evidence="7">Uncharacterized protein</fullName>
    </submittedName>
</protein>
<evidence type="ECO:0000256" key="2">
    <source>
        <dbReference type="ARBA" id="ARBA00006948"/>
    </source>
</evidence>
<feature type="transmembrane region" description="Helical" evidence="6">
    <location>
        <begin position="186"/>
        <end position="203"/>
    </location>
</feature>
<sequence length="272" mass="30838">MGSIMGHALHGLAFFILGFWHLFNHIKLHSLHPNSYTSSSWFPTPKLRYLELFIIMAASSISIAMELIIGSAMHGYRPIGPDGTIPSNRLRNFEHSFISMTFFAYAASAVLLDRICPNATYCLSQFVAAVAFVEEFILFHFHSADHMGVEGQYHLLLQCVIGVSLITTLMGIELTKSFMVSFTRSFSILYQGVWLIVMGYMIWTPTLVSKGCLLHFEDGHQIISCLSHQALHRAKSLANIVFSWTLIAAPSSQWLCFWFWPNYMEKKSSVQR</sequence>
<keyword evidence="5 6" id="KW-0472">Membrane</keyword>
<dbReference type="PANTHER" id="PTHR46285:SF3">
    <property type="entry name" value="PROTEINASE INHIBITOR I4, SERPIN (DUF716)"/>
    <property type="match status" value="1"/>
</dbReference>
<name>A0A6A2ZCL8_HIBSY</name>
<dbReference type="PANTHER" id="PTHR46285">
    <property type="entry name" value="PROTEINASE INHIBITOR I4, SERPIN (DUF716)-RELATED"/>
    <property type="match status" value="1"/>
</dbReference>
<evidence type="ECO:0000256" key="4">
    <source>
        <dbReference type="ARBA" id="ARBA00022989"/>
    </source>
</evidence>
<feature type="transmembrane region" description="Helical" evidence="6">
    <location>
        <begin position="49"/>
        <end position="73"/>
    </location>
</feature>
<dbReference type="AlphaFoldDB" id="A0A6A2ZCL8"/>
<comment type="caution">
    <text evidence="7">The sequence shown here is derived from an EMBL/GenBank/DDBJ whole genome shotgun (WGS) entry which is preliminary data.</text>
</comment>
<organism evidence="7 8">
    <name type="scientific">Hibiscus syriacus</name>
    <name type="common">Rose of Sharon</name>
    <dbReference type="NCBI Taxonomy" id="106335"/>
    <lineage>
        <taxon>Eukaryota</taxon>
        <taxon>Viridiplantae</taxon>
        <taxon>Streptophyta</taxon>
        <taxon>Embryophyta</taxon>
        <taxon>Tracheophyta</taxon>
        <taxon>Spermatophyta</taxon>
        <taxon>Magnoliopsida</taxon>
        <taxon>eudicotyledons</taxon>
        <taxon>Gunneridae</taxon>
        <taxon>Pentapetalae</taxon>
        <taxon>rosids</taxon>
        <taxon>malvids</taxon>
        <taxon>Malvales</taxon>
        <taxon>Malvaceae</taxon>
        <taxon>Malvoideae</taxon>
        <taxon>Hibiscus</taxon>
    </lineage>
</organism>
<evidence type="ECO:0000256" key="3">
    <source>
        <dbReference type="ARBA" id="ARBA00022692"/>
    </source>
</evidence>
<evidence type="ECO:0000256" key="1">
    <source>
        <dbReference type="ARBA" id="ARBA00004141"/>
    </source>
</evidence>
<evidence type="ECO:0000256" key="5">
    <source>
        <dbReference type="ARBA" id="ARBA00023136"/>
    </source>
</evidence>
<dbReference type="EMBL" id="VEPZ02001167">
    <property type="protein sequence ID" value="KAE8689734.1"/>
    <property type="molecule type" value="Genomic_DNA"/>
</dbReference>
<dbReference type="Proteomes" id="UP000436088">
    <property type="component" value="Unassembled WGS sequence"/>
</dbReference>
<feature type="transmembrane region" description="Helical" evidence="6">
    <location>
        <begin position="93"/>
        <end position="112"/>
    </location>
</feature>
<dbReference type="Pfam" id="PF04819">
    <property type="entry name" value="DUF716"/>
    <property type="match status" value="1"/>
</dbReference>
<dbReference type="InterPro" id="IPR006904">
    <property type="entry name" value="DUF716"/>
</dbReference>
<evidence type="ECO:0000256" key="6">
    <source>
        <dbReference type="SAM" id="Phobius"/>
    </source>
</evidence>
<feature type="transmembrane region" description="Helical" evidence="6">
    <location>
        <begin position="153"/>
        <end position="174"/>
    </location>
</feature>
<keyword evidence="8" id="KW-1185">Reference proteome</keyword>
<comment type="similarity">
    <text evidence="2">Belongs to the TMEM45 family.</text>
</comment>
<feature type="transmembrane region" description="Helical" evidence="6">
    <location>
        <begin position="6"/>
        <end position="23"/>
    </location>
</feature>
<gene>
    <name evidence="7" type="ORF">F3Y22_tig00110931pilonHSYRG00004</name>
</gene>
<comment type="subcellular location">
    <subcellularLocation>
        <location evidence="1">Membrane</location>
        <topology evidence="1">Multi-pass membrane protein</topology>
    </subcellularLocation>
</comment>
<evidence type="ECO:0000313" key="7">
    <source>
        <dbReference type="EMBL" id="KAE8689734.1"/>
    </source>
</evidence>